<feature type="region of interest" description="Disordered" evidence="2">
    <location>
        <begin position="372"/>
        <end position="410"/>
    </location>
</feature>
<feature type="compositionally biased region" description="Basic residues" evidence="2">
    <location>
        <begin position="39"/>
        <end position="50"/>
    </location>
</feature>
<evidence type="ECO:0000256" key="1">
    <source>
        <dbReference type="SAM" id="Coils"/>
    </source>
</evidence>
<dbReference type="AlphaFoldDB" id="A0A6A6C595"/>
<gene>
    <name evidence="3" type="ORF">M409DRAFT_27277</name>
</gene>
<accession>A0A6A6C595</accession>
<feature type="compositionally biased region" description="Low complexity" evidence="2">
    <location>
        <begin position="319"/>
        <end position="330"/>
    </location>
</feature>
<feature type="compositionally biased region" description="Low complexity" evidence="2">
    <location>
        <begin position="10"/>
        <end position="26"/>
    </location>
</feature>
<keyword evidence="4" id="KW-1185">Reference proteome</keyword>
<dbReference type="EMBL" id="ML993614">
    <property type="protein sequence ID" value="KAF2162274.1"/>
    <property type="molecule type" value="Genomic_DNA"/>
</dbReference>
<dbReference type="RefSeq" id="XP_033663163.1">
    <property type="nucleotide sequence ID" value="XM_033808502.1"/>
</dbReference>
<dbReference type="Proteomes" id="UP000799537">
    <property type="component" value="Unassembled WGS sequence"/>
</dbReference>
<feature type="compositionally biased region" description="Basic and acidic residues" evidence="2">
    <location>
        <begin position="331"/>
        <end position="342"/>
    </location>
</feature>
<proteinExistence type="predicted"/>
<evidence type="ECO:0000313" key="4">
    <source>
        <dbReference type="Proteomes" id="UP000799537"/>
    </source>
</evidence>
<dbReference type="GeneID" id="54561774"/>
<keyword evidence="1" id="KW-0175">Coiled coil</keyword>
<feature type="region of interest" description="Disordered" evidence="2">
    <location>
        <begin position="315"/>
        <end position="351"/>
    </location>
</feature>
<feature type="coiled-coil region" evidence="1">
    <location>
        <begin position="112"/>
        <end position="139"/>
    </location>
</feature>
<evidence type="ECO:0000256" key="2">
    <source>
        <dbReference type="SAM" id="MobiDB-lite"/>
    </source>
</evidence>
<feature type="region of interest" description="Disordered" evidence="2">
    <location>
        <begin position="1"/>
        <end position="100"/>
    </location>
</feature>
<organism evidence="3 4">
    <name type="scientific">Zasmidium cellare ATCC 36951</name>
    <dbReference type="NCBI Taxonomy" id="1080233"/>
    <lineage>
        <taxon>Eukaryota</taxon>
        <taxon>Fungi</taxon>
        <taxon>Dikarya</taxon>
        <taxon>Ascomycota</taxon>
        <taxon>Pezizomycotina</taxon>
        <taxon>Dothideomycetes</taxon>
        <taxon>Dothideomycetidae</taxon>
        <taxon>Mycosphaerellales</taxon>
        <taxon>Mycosphaerellaceae</taxon>
        <taxon>Zasmidium</taxon>
    </lineage>
</organism>
<protein>
    <submittedName>
        <fullName evidence="3">Uncharacterized protein</fullName>
    </submittedName>
</protein>
<sequence length="410" mass="44943">MSHEKRLAVSSRSRGPSNGRRGARPAQTGPRPVEEQYRVHRGYPPHRHARILPANDRFTPSHSPAPSGPRAVPFGAPLRRQDPPRRRRQGPNQVTSSRLIIPRASDLRELLRSSSAETISQIRRNLHELQDEVSSHVSRSPHRSNWSTDAWYNFANAMPGMIIETPNFEPLGDPRSNPVGSNNRTETPNGPIFCGVHPPLIVDKHKDINGNKVLTVAWCGTYGGRASELIELLKGTPDYEAVAFIVAEDGPVPEEIPRGARVFKAHTFETFLRDEKRYTLVDFRKVGLVYCQSGMRCRGRILGSEKDEILNLAHHRPVSSSSPTPPTQDSSPDHQPKSKLPTEDTNAAGTPVQVVSTAANPSDMTRLAQGLNQTGMDEPTGELPAGMSDQGAPTGELSEGFGEQGGEGIF</sequence>
<name>A0A6A6C595_ZASCE</name>
<reference evidence="3" key="1">
    <citation type="journal article" date="2020" name="Stud. Mycol.">
        <title>101 Dothideomycetes genomes: a test case for predicting lifestyles and emergence of pathogens.</title>
        <authorList>
            <person name="Haridas S."/>
            <person name="Albert R."/>
            <person name="Binder M."/>
            <person name="Bloem J."/>
            <person name="Labutti K."/>
            <person name="Salamov A."/>
            <person name="Andreopoulos B."/>
            <person name="Baker S."/>
            <person name="Barry K."/>
            <person name="Bills G."/>
            <person name="Bluhm B."/>
            <person name="Cannon C."/>
            <person name="Castanera R."/>
            <person name="Culley D."/>
            <person name="Daum C."/>
            <person name="Ezra D."/>
            <person name="Gonzalez J."/>
            <person name="Henrissat B."/>
            <person name="Kuo A."/>
            <person name="Liang C."/>
            <person name="Lipzen A."/>
            <person name="Lutzoni F."/>
            <person name="Magnuson J."/>
            <person name="Mondo S."/>
            <person name="Nolan M."/>
            <person name="Ohm R."/>
            <person name="Pangilinan J."/>
            <person name="Park H.-J."/>
            <person name="Ramirez L."/>
            <person name="Alfaro M."/>
            <person name="Sun H."/>
            <person name="Tritt A."/>
            <person name="Yoshinaga Y."/>
            <person name="Zwiers L.-H."/>
            <person name="Turgeon B."/>
            <person name="Goodwin S."/>
            <person name="Spatafora J."/>
            <person name="Crous P."/>
            <person name="Grigoriev I."/>
        </authorList>
    </citation>
    <scope>NUCLEOTIDE SEQUENCE</scope>
    <source>
        <strain evidence="3">ATCC 36951</strain>
    </source>
</reference>
<evidence type="ECO:0000313" key="3">
    <source>
        <dbReference type="EMBL" id="KAF2162274.1"/>
    </source>
</evidence>